<dbReference type="HOGENOM" id="CLU_054373_0_0_9"/>
<dbReference type="AlphaFoldDB" id="A0A089LW61"/>
<dbReference type="PANTHER" id="PTHR30024:SF21">
    <property type="entry name" value="ABC TRANSPORTER SUBSTRATE-BINDING PROTEIN"/>
    <property type="match status" value="1"/>
</dbReference>
<feature type="region of interest" description="Disordered" evidence="2">
    <location>
        <begin position="28"/>
        <end position="58"/>
    </location>
</feature>
<sequence>MRNKVKLPAILLVTAALVAITACGNNQSSTATSNTENHANHTATQSASTAGSPSAPAASTAAAAKPTSYKFGKLKIQALSGAVCGAPSYIAYEKGFFAEEGLDVELVSGSMDSMKAGLATGEFTVTNGDFVWFTSIQQGLDLKVIGGLHHGCIKLVVPPGSSIKSAADLKGKKIGVDEIGGVPMAVASVVLSNAGLDPQKDVEWRAYPLDQLQEGVKKGEIDVYAAWDPFGKLAEVNNGYTVLSDISSDPIFAGKSCCFLYASGKQIKDNPEKVQAIARAYQKAAAWIAQNPEETAKIEIEKKYVATDDLALVTDLIKSYHFEYTTDAAKDDIRYFVGQFSKTGFLKKDTDPEKFANDAYSDILNSGK</sequence>
<feature type="chain" id="PRO_5039362955" evidence="3">
    <location>
        <begin position="25"/>
        <end position="368"/>
    </location>
</feature>
<evidence type="ECO:0000259" key="4">
    <source>
        <dbReference type="SMART" id="SM00062"/>
    </source>
</evidence>
<keyword evidence="3" id="KW-0732">Signal</keyword>
<evidence type="ECO:0000256" key="2">
    <source>
        <dbReference type="SAM" id="MobiDB-lite"/>
    </source>
</evidence>
<evidence type="ECO:0000313" key="6">
    <source>
        <dbReference type="Proteomes" id="UP000029507"/>
    </source>
</evidence>
<dbReference type="InterPro" id="IPR015168">
    <property type="entry name" value="SsuA/THI5"/>
</dbReference>
<accession>A0A089LW61</accession>
<dbReference type="PROSITE" id="PS51257">
    <property type="entry name" value="PROKAR_LIPOPROTEIN"/>
    <property type="match status" value="1"/>
</dbReference>
<dbReference type="SUPFAM" id="SSF53850">
    <property type="entry name" value="Periplasmic binding protein-like II"/>
    <property type="match status" value="1"/>
</dbReference>
<dbReference type="STRING" id="169760.PSTEL_15950"/>
<dbReference type="Gene3D" id="3.40.190.10">
    <property type="entry name" value="Periplasmic binding protein-like II"/>
    <property type="match status" value="2"/>
</dbReference>
<comment type="similarity">
    <text evidence="1">Belongs to the bacterial solute-binding protein SsuA/TauA family.</text>
</comment>
<dbReference type="Proteomes" id="UP000029507">
    <property type="component" value="Chromosome"/>
</dbReference>
<name>A0A089LW61_9BACL</name>
<dbReference type="SMART" id="SM00062">
    <property type="entry name" value="PBPb"/>
    <property type="match status" value="1"/>
</dbReference>
<evidence type="ECO:0000256" key="1">
    <source>
        <dbReference type="ARBA" id="ARBA00010742"/>
    </source>
</evidence>
<feature type="signal peptide" evidence="3">
    <location>
        <begin position="1"/>
        <end position="24"/>
    </location>
</feature>
<feature type="domain" description="Solute-binding protein family 3/N-terminal" evidence="4">
    <location>
        <begin position="83"/>
        <end position="308"/>
    </location>
</feature>
<reference evidence="5 6" key="1">
    <citation type="submission" date="2014-08" db="EMBL/GenBank/DDBJ databases">
        <title>Comparative genomics of the Paenibacillus odorifer group.</title>
        <authorList>
            <person name="den Bakker H.C."/>
            <person name="Tsai Y.-C."/>
            <person name="Martin N."/>
            <person name="Korlach J."/>
            <person name="Wiedmann M."/>
        </authorList>
    </citation>
    <scope>NUCLEOTIDE SEQUENCE [LARGE SCALE GENOMIC DNA]</scope>
    <source>
        <strain evidence="5 6">DSM 14472</strain>
    </source>
</reference>
<feature type="compositionally biased region" description="Polar residues" evidence="2">
    <location>
        <begin position="28"/>
        <end position="41"/>
    </location>
</feature>
<evidence type="ECO:0000313" key="5">
    <source>
        <dbReference type="EMBL" id="AIQ64360.1"/>
    </source>
</evidence>
<proteinExistence type="inferred from homology"/>
<dbReference type="InterPro" id="IPR001638">
    <property type="entry name" value="Solute-binding_3/MltF_N"/>
</dbReference>
<dbReference type="EMBL" id="CP009286">
    <property type="protein sequence ID" value="AIQ64360.1"/>
    <property type="molecule type" value="Genomic_DNA"/>
</dbReference>
<dbReference type="Pfam" id="PF09084">
    <property type="entry name" value="NMT1"/>
    <property type="match status" value="1"/>
</dbReference>
<dbReference type="RefSeq" id="WP_038696578.1">
    <property type="nucleotide sequence ID" value="NZ_CP009286.1"/>
</dbReference>
<dbReference type="KEGG" id="pste:PSTEL_15950"/>
<keyword evidence="6" id="KW-1185">Reference proteome</keyword>
<gene>
    <name evidence="5" type="ORF">PSTEL_15950</name>
</gene>
<dbReference type="OrthoDB" id="9815602at2"/>
<protein>
    <submittedName>
        <fullName evidence="5">ABC transporter substrate-binding protein</fullName>
    </submittedName>
</protein>
<evidence type="ECO:0000256" key="3">
    <source>
        <dbReference type="SAM" id="SignalP"/>
    </source>
</evidence>
<dbReference type="PANTHER" id="PTHR30024">
    <property type="entry name" value="ALIPHATIC SULFONATES-BINDING PROTEIN-RELATED"/>
    <property type="match status" value="1"/>
</dbReference>
<organism evidence="5 6">
    <name type="scientific">Paenibacillus stellifer</name>
    <dbReference type="NCBI Taxonomy" id="169760"/>
    <lineage>
        <taxon>Bacteria</taxon>
        <taxon>Bacillati</taxon>
        <taxon>Bacillota</taxon>
        <taxon>Bacilli</taxon>
        <taxon>Bacillales</taxon>
        <taxon>Paenibacillaceae</taxon>
        <taxon>Paenibacillus</taxon>
    </lineage>
</organism>
<feature type="compositionally biased region" description="Low complexity" evidence="2">
    <location>
        <begin position="42"/>
        <end position="58"/>
    </location>
</feature>